<organism evidence="1 2">
    <name type="scientific">Paracoccus cavernae</name>
    <dbReference type="NCBI Taxonomy" id="1571207"/>
    <lineage>
        <taxon>Bacteria</taxon>
        <taxon>Pseudomonadati</taxon>
        <taxon>Pseudomonadota</taxon>
        <taxon>Alphaproteobacteria</taxon>
        <taxon>Rhodobacterales</taxon>
        <taxon>Paracoccaceae</taxon>
        <taxon>Paracoccus</taxon>
    </lineage>
</organism>
<dbReference type="EMBL" id="JAUFRC010000001">
    <property type="protein sequence ID" value="MDN3711831.1"/>
    <property type="molecule type" value="Genomic_DNA"/>
</dbReference>
<name>A0ABT8D7D9_9RHOB</name>
<dbReference type="RefSeq" id="WP_377686143.1">
    <property type="nucleotide sequence ID" value="NZ_JBHMDZ010000013.1"/>
</dbReference>
<gene>
    <name evidence="1" type="ORF">QWZ10_08330</name>
</gene>
<comment type="caution">
    <text evidence="1">The sequence shown here is derived from an EMBL/GenBank/DDBJ whole genome shotgun (WGS) entry which is preliminary data.</text>
</comment>
<protein>
    <submittedName>
        <fullName evidence="1">Uncharacterized protein</fullName>
    </submittedName>
</protein>
<accession>A0ABT8D7D9</accession>
<reference evidence="2" key="1">
    <citation type="journal article" date="2019" name="Int. J. Syst. Evol. Microbiol.">
        <title>The Global Catalogue of Microorganisms (GCM) 10K type strain sequencing project: providing services to taxonomists for standard genome sequencing and annotation.</title>
        <authorList>
            <consortium name="The Broad Institute Genomics Platform"/>
            <consortium name="The Broad Institute Genome Sequencing Center for Infectious Disease"/>
            <person name="Wu L."/>
            <person name="Ma J."/>
        </authorList>
    </citation>
    <scope>NUCLEOTIDE SEQUENCE [LARGE SCALE GENOMIC DNA]</scope>
    <source>
        <strain evidence="2">CECT 8482</strain>
    </source>
</reference>
<evidence type="ECO:0000313" key="1">
    <source>
        <dbReference type="EMBL" id="MDN3711831.1"/>
    </source>
</evidence>
<dbReference type="Proteomes" id="UP001243846">
    <property type="component" value="Unassembled WGS sequence"/>
</dbReference>
<keyword evidence="2" id="KW-1185">Reference proteome</keyword>
<proteinExistence type="predicted"/>
<evidence type="ECO:0000313" key="2">
    <source>
        <dbReference type="Proteomes" id="UP001243846"/>
    </source>
</evidence>
<sequence length="51" mass="5372">MTIIDHHIVEFLSNLRAQPKGAASDAGKILTDSLNRAQIQIGAQRAAMAAG</sequence>